<dbReference type="EMBL" id="JAUSRL010000001">
    <property type="protein sequence ID" value="MDP9958379.1"/>
    <property type="molecule type" value="Genomic_DNA"/>
</dbReference>
<reference evidence="1 2" key="1">
    <citation type="submission" date="2023-07" db="EMBL/GenBank/DDBJ databases">
        <title>Sorghum-associated microbial communities from plants grown in Nebraska, USA.</title>
        <authorList>
            <person name="Schachtman D."/>
        </authorList>
    </citation>
    <scope>NUCLEOTIDE SEQUENCE [LARGE SCALE GENOMIC DNA]</scope>
    <source>
        <strain evidence="1 2">CC351</strain>
    </source>
</reference>
<evidence type="ECO:0000313" key="1">
    <source>
        <dbReference type="EMBL" id="MDP9958379.1"/>
    </source>
</evidence>
<evidence type="ECO:0000313" key="2">
    <source>
        <dbReference type="Proteomes" id="UP001235513"/>
    </source>
</evidence>
<evidence type="ECO:0008006" key="3">
    <source>
        <dbReference type="Google" id="ProtNLM"/>
    </source>
</evidence>
<sequence>MIKLRWKDDTILKLRFLLLAITGFFLGCKNPEQSGNNGQQSNTSVEQKFIPKYGILYFDYDEIDYYHINMEENSIMALDTILNRSKKDQLKLDILINKTPKDINDTEFIKSLDKLGFKKSVIKAQNLKKINEIFIEKTVSEILEYACVPVYRDILVFKKGEKIIGMAKICFDCHQKHIVGTNANTENFGQDGDYPKLLQILNTN</sequence>
<organism evidence="1 2">
    <name type="scientific">Chryseobacterium lathyri</name>
    <dbReference type="NCBI Taxonomy" id="395933"/>
    <lineage>
        <taxon>Bacteria</taxon>
        <taxon>Pseudomonadati</taxon>
        <taxon>Bacteroidota</taxon>
        <taxon>Flavobacteriia</taxon>
        <taxon>Flavobacteriales</taxon>
        <taxon>Weeksellaceae</taxon>
        <taxon>Chryseobacterium group</taxon>
        <taxon>Chryseobacterium</taxon>
    </lineage>
</organism>
<comment type="caution">
    <text evidence="1">The sequence shown here is derived from an EMBL/GenBank/DDBJ whole genome shotgun (WGS) entry which is preliminary data.</text>
</comment>
<dbReference type="PROSITE" id="PS51257">
    <property type="entry name" value="PROKAR_LIPOPROTEIN"/>
    <property type="match status" value="1"/>
</dbReference>
<gene>
    <name evidence="1" type="ORF">J2T04_000246</name>
</gene>
<dbReference type="RefSeq" id="WP_306840476.1">
    <property type="nucleotide sequence ID" value="NZ_JAUSRL010000001.1"/>
</dbReference>
<accession>A0ABT9SG33</accession>
<protein>
    <recommendedName>
        <fullName evidence="3">DUF3365 domain-containing protein</fullName>
    </recommendedName>
</protein>
<name>A0ABT9SG33_9FLAO</name>
<dbReference type="Proteomes" id="UP001235513">
    <property type="component" value="Unassembled WGS sequence"/>
</dbReference>
<proteinExistence type="predicted"/>
<keyword evidence="2" id="KW-1185">Reference proteome</keyword>